<comment type="caution">
    <text evidence="5">The sequence shown here is derived from an EMBL/GenBank/DDBJ whole genome shotgun (WGS) entry which is preliminary data.</text>
</comment>
<keyword evidence="1" id="KW-0677">Repeat</keyword>
<accession>A0A921MDH7</accession>
<evidence type="ECO:0000256" key="1">
    <source>
        <dbReference type="ARBA" id="ARBA00022737"/>
    </source>
</evidence>
<evidence type="ECO:0000256" key="2">
    <source>
        <dbReference type="ARBA" id="ARBA00022741"/>
    </source>
</evidence>
<dbReference type="PANTHER" id="PTHR19211:SF14">
    <property type="entry name" value="ATP-BINDING CASSETTE SUB-FAMILY F MEMBER 1"/>
    <property type="match status" value="1"/>
</dbReference>
<feature type="non-terminal residue" evidence="5">
    <location>
        <position position="1"/>
    </location>
</feature>
<dbReference type="InterPro" id="IPR027417">
    <property type="entry name" value="P-loop_NTPase"/>
</dbReference>
<dbReference type="AlphaFoldDB" id="A0A921MDH7"/>
<reference evidence="5" key="2">
    <citation type="submission" date="2021-09" db="EMBL/GenBank/DDBJ databases">
        <authorList>
            <person name="Gilroy R."/>
        </authorList>
    </citation>
    <scope>NUCLEOTIDE SEQUENCE</scope>
    <source>
        <strain evidence="5">ChiGjej5B5-7349</strain>
    </source>
</reference>
<dbReference type="Pfam" id="PF00005">
    <property type="entry name" value="ABC_tran"/>
    <property type="match status" value="1"/>
</dbReference>
<dbReference type="GO" id="GO:0005524">
    <property type="term" value="F:ATP binding"/>
    <property type="evidence" value="ECO:0007669"/>
    <property type="project" value="UniProtKB-KW"/>
</dbReference>
<evidence type="ECO:0000313" key="6">
    <source>
        <dbReference type="Proteomes" id="UP000784435"/>
    </source>
</evidence>
<gene>
    <name evidence="5" type="ORF">K8V08_03225</name>
</gene>
<dbReference type="PROSITE" id="PS50893">
    <property type="entry name" value="ABC_TRANSPORTER_2"/>
    <property type="match status" value="1"/>
</dbReference>
<evidence type="ECO:0000259" key="4">
    <source>
        <dbReference type="PROSITE" id="PS50893"/>
    </source>
</evidence>
<feature type="domain" description="ABC transporter" evidence="4">
    <location>
        <begin position="15"/>
        <end position="207"/>
    </location>
</feature>
<dbReference type="SMART" id="SM00382">
    <property type="entry name" value="AAA"/>
    <property type="match status" value="1"/>
</dbReference>
<reference evidence="5" key="1">
    <citation type="journal article" date="2021" name="PeerJ">
        <title>Extensive microbial diversity within the chicken gut microbiome revealed by metagenomics and culture.</title>
        <authorList>
            <person name="Gilroy R."/>
            <person name="Ravi A."/>
            <person name="Getino M."/>
            <person name="Pursley I."/>
            <person name="Horton D.L."/>
            <person name="Alikhan N.F."/>
            <person name="Baker D."/>
            <person name="Gharbi K."/>
            <person name="Hall N."/>
            <person name="Watson M."/>
            <person name="Adriaenssens E.M."/>
            <person name="Foster-Nyarko E."/>
            <person name="Jarju S."/>
            <person name="Secka A."/>
            <person name="Antonio M."/>
            <person name="Oren A."/>
            <person name="Chaudhuri R.R."/>
            <person name="La Ragione R."/>
            <person name="Hildebrand F."/>
            <person name="Pallen M.J."/>
        </authorList>
    </citation>
    <scope>NUCLEOTIDE SEQUENCE</scope>
    <source>
        <strain evidence="5">ChiGjej5B5-7349</strain>
    </source>
</reference>
<organism evidence="5 6">
    <name type="scientific">Brevibacterium senegalense</name>
    <dbReference type="NCBI Taxonomy" id="1033736"/>
    <lineage>
        <taxon>Bacteria</taxon>
        <taxon>Bacillati</taxon>
        <taxon>Actinomycetota</taxon>
        <taxon>Actinomycetes</taxon>
        <taxon>Micrococcales</taxon>
        <taxon>Brevibacteriaceae</taxon>
        <taxon>Brevibacterium</taxon>
    </lineage>
</organism>
<dbReference type="InterPro" id="IPR003439">
    <property type="entry name" value="ABC_transporter-like_ATP-bd"/>
</dbReference>
<dbReference type="SUPFAM" id="SSF52540">
    <property type="entry name" value="P-loop containing nucleoside triphosphate hydrolases"/>
    <property type="match status" value="1"/>
</dbReference>
<proteinExistence type="predicted"/>
<sequence>RASADAPAGTGGQATSTATVLTASGAGVKGRLAPTDLLVRAGEKWLITGANGAGKSTLLHVLADRLNPSSGHVERAPGLRIGLLLQEVDLPDPGERGPERTVAQAYEDLVGIARAQRTPVTDFGLLAGRDLHRPVASLSVGQQRRLELAVVLADTPDILLLDEPTNHLSLLLVTQLEAAIHEHAGTVLVASHDRWLRRGWTGETLHL</sequence>
<dbReference type="InterPro" id="IPR050611">
    <property type="entry name" value="ABCF"/>
</dbReference>
<evidence type="ECO:0000313" key="5">
    <source>
        <dbReference type="EMBL" id="HJG79404.1"/>
    </source>
</evidence>
<keyword evidence="3 5" id="KW-0067">ATP-binding</keyword>
<dbReference type="InterPro" id="IPR003593">
    <property type="entry name" value="AAA+_ATPase"/>
</dbReference>
<protein>
    <submittedName>
        <fullName evidence="5">ATP-binding cassette domain-containing protein</fullName>
    </submittedName>
</protein>
<dbReference type="GO" id="GO:0016887">
    <property type="term" value="F:ATP hydrolysis activity"/>
    <property type="evidence" value="ECO:0007669"/>
    <property type="project" value="InterPro"/>
</dbReference>
<dbReference type="PANTHER" id="PTHR19211">
    <property type="entry name" value="ATP-BINDING TRANSPORT PROTEIN-RELATED"/>
    <property type="match status" value="1"/>
</dbReference>
<dbReference type="EMBL" id="DYUK01000073">
    <property type="protein sequence ID" value="HJG79404.1"/>
    <property type="molecule type" value="Genomic_DNA"/>
</dbReference>
<dbReference type="PROSITE" id="PS00211">
    <property type="entry name" value="ABC_TRANSPORTER_1"/>
    <property type="match status" value="1"/>
</dbReference>
<dbReference type="Gene3D" id="3.40.50.300">
    <property type="entry name" value="P-loop containing nucleotide triphosphate hydrolases"/>
    <property type="match status" value="1"/>
</dbReference>
<dbReference type="Proteomes" id="UP000784435">
    <property type="component" value="Unassembled WGS sequence"/>
</dbReference>
<dbReference type="InterPro" id="IPR017871">
    <property type="entry name" value="ABC_transporter-like_CS"/>
</dbReference>
<name>A0A921MDH7_9MICO</name>
<evidence type="ECO:0000256" key="3">
    <source>
        <dbReference type="ARBA" id="ARBA00022840"/>
    </source>
</evidence>
<keyword evidence="2" id="KW-0547">Nucleotide-binding</keyword>